<accession>A0A2T1AH98</accession>
<reference evidence="2 3" key="1">
    <citation type="submission" date="2018-03" db="EMBL/GenBank/DDBJ databases">
        <title>Genomic Encyclopedia of Archaeal and Bacterial Type Strains, Phase II (KMG-II): from individual species to whole genera.</title>
        <authorList>
            <person name="Goeker M."/>
        </authorList>
    </citation>
    <scope>NUCLEOTIDE SEQUENCE [LARGE SCALE GENOMIC DNA]</scope>
    <source>
        <strain evidence="2 3">DSM 25328</strain>
    </source>
</reference>
<dbReference type="AlphaFoldDB" id="A0A2T1AH98"/>
<dbReference type="PANTHER" id="PTHR19328:SF75">
    <property type="entry name" value="ALDOSE SUGAR DEHYDROGENASE YLII"/>
    <property type="match status" value="1"/>
</dbReference>
<dbReference type="Proteomes" id="UP000237718">
    <property type="component" value="Unassembled WGS sequence"/>
</dbReference>
<name>A0A2T1AH98_TRISK</name>
<dbReference type="SUPFAM" id="SSF50952">
    <property type="entry name" value="Soluble quinoprotein glucose dehydrogenase"/>
    <property type="match status" value="1"/>
</dbReference>
<organism evidence="2 3">
    <name type="scientific">Tritonibacter scottomollicae</name>
    <name type="common">Epibacterium scottomollicae</name>
    <dbReference type="NCBI Taxonomy" id="483013"/>
    <lineage>
        <taxon>Bacteria</taxon>
        <taxon>Pseudomonadati</taxon>
        <taxon>Pseudomonadota</taxon>
        <taxon>Alphaproteobacteria</taxon>
        <taxon>Rhodobacterales</taxon>
        <taxon>Paracoccaceae</taxon>
        <taxon>Tritonibacter</taxon>
    </lineage>
</organism>
<feature type="domain" description="Glucose/Sorbosone dehydrogenase" evidence="1">
    <location>
        <begin position="43"/>
        <end position="364"/>
    </location>
</feature>
<evidence type="ECO:0000313" key="2">
    <source>
        <dbReference type="EMBL" id="PRZ47973.1"/>
    </source>
</evidence>
<gene>
    <name evidence="2" type="ORF">CLV89_105198</name>
</gene>
<dbReference type="InterPro" id="IPR011042">
    <property type="entry name" value="6-blade_b-propeller_TolB-like"/>
</dbReference>
<proteinExistence type="predicted"/>
<dbReference type="InterPro" id="IPR011041">
    <property type="entry name" value="Quinoprot_gluc/sorb_DH_b-prop"/>
</dbReference>
<evidence type="ECO:0000259" key="1">
    <source>
        <dbReference type="Pfam" id="PF07995"/>
    </source>
</evidence>
<dbReference type="Pfam" id="PF07995">
    <property type="entry name" value="GSDH"/>
    <property type="match status" value="1"/>
</dbReference>
<dbReference type="OrthoDB" id="9770043at2"/>
<evidence type="ECO:0000313" key="3">
    <source>
        <dbReference type="Proteomes" id="UP000237718"/>
    </source>
</evidence>
<dbReference type="EMBL" id="PVUF01000005">
    <property type="protein sequence ID" value="PRZ47973.1"/>
    <property type="molecule type" value="Genomic_DNA"/>
</dbReference>
<dbReference type="PANTHER" id="PTHR19328">
    <property type="entry name" value="HEDGEHOG-INTERACTING PROTEIN"/>
    <property type="match status" value="1"/>
</dbReference>
<dbReference type="InterPro" id="IPR012938">
    <property type="entry name" value="Glc/Sorbosone_DH"/>
</dbReference>
<sequence length="368" mass="40105">MFRCLALIITLALGAGVLAPFGARAMESSQGTLRVQKIADGFNVPWGFTFLSEGGVLLTERNGALWYVKEGSKQQVRGAPEVAADGQGGLLDVVAARDFAQSRRVYFTFAKSQGRGAGTAVAVGTLSNDLSEVTDLKVIFEARAGARGGRHFGSRLVEAKDGSLFVTLGERGDRPSAQDLSREQGSIIRILPDGRIPGDNPFVNVEGARPAIWSYGHRNPQGLAMDDRGQLWGVEHGAKGGDEVNLIERGQNYGWPVISYGRHYSGRKIGEGAEKPGLKQPEWYWDPSIAPSGMMIYSGALWPQWRGDIFVGSLKFDYISRLSGSNLQEVEKLKAPQTGRVRDLREAPDGSIWFISEYEGALYRITPE</sequence>
<dbReference type="Gene3D" id="2.120.10.30">
    <property type="entry name" value="TolB, C-terminal domain"/>
    <property type="match status" value="1"/>
</dbReference>
<protein>
    <submittedName>
        <fullName evidence="2">Glucose/arabinose dehydrogenase</fullName>
    </submittedName>
</protein>
<dbReference type="RefSeq" id="WP_106163662.1">
    <property type="nucleotide sequence ID" value="NZ_PVUF01000005.1"/>
</dbReference>
<comment type="caution">
    <text evidence="2">The sequence shown here is derived from an EMBL/GenBank/DDBJ whole genome shotgun (WGS) entry which is preliminary data.</text>
</comment>